<protein>
    <submittedName>
        <fullName evidence="1">Uncharacterized protein</fullName>
    </submittedName>
</protein>
<dbReference type="Proteomes" id="UP001234202">
    <property type="component" value="Unassembled WGS sequence"/>
</dbReference>
<sequence length="616" mass="69043">MSVNVSTYQCWLATYGTSPAWDSTSSALFNNPPISSNQGTSSNAPTLASPPMPDTSATAQSLLDPQIASGSFSPNTQAILRDFVGLPTPVFENSYDFGNYNVNAAFPAAEQQSSLMQMSPLDDQVAQRATSMMDVDNAAFGAPDLFLPTGFNLWDMSGFGQAGTSFDMQQPTDPTLHSHLGKLTLLSDSSTSQNPLFSIDGSEITVLSPNEQDSGDWEDISQFITGKVTMDRPRHMLRPQGEKKLIDVPPFLRQKLLNSYWYHIKRFATLHTDRLHFREELDKGLESELHPSFVFAVYMTGAAWHEESAIRDLQTHFYETAKTELYNGMAHGDRYLDLIRAAMDLVIYLLAKGKKHEATIYGNQASLQGEGKTLRERHMWAGIPKTYTEKKERMHLFWSVWTMDCCSILVWRRPSAFESQAVFPLSISHLALATYAFELGFLCTASIGDKRIKARAAIVRMKTSMPASWRDFAKMKTPSNGTSAVPEKYILMCIMAMLDLAEAFLYQLEGPQSNHHVVCFARKVISNIHVLETEDDYTRVPMHAQMYWSHSVNMLVDEVERLKQNGLAGGEICWQSQPVVRLTLPTQMNLDAQQLEKEIDMTHKALGKLHKAYLSG</sequence>
<organism evidence="1 2">
    <name type="scientific">Naganishia onofrii</name>
    <dbReference type="NCBI Taxonomy" id="1851511"/>
    <lineage>
        <taxon>Eukaryota</taxon>
        <taxon>Fungi</taxon>
        <taxon>Dikarya</taxon>
        <taxon>Basidiomycota</taxon>
        <taxon>Agaricomycotina</taxon>
        <taxon>Tremellomycetes</taxon>
        <taxon>Filobasidiales</taxon>
        <taxon>Filobasidiaceae</taxon>
        <taxon>Naganishia</taxon>
    </lineage>
</organism>
<evidence type="ECO:0000313" key="2">
    <source>
        <dbReference type="Proteomes" id="UP001234202"/>
    </source>
</evidence>
<dbReference type="EMBL" id="JASBWV010000032">
    <property type="protein sequence ID" value="KAJ9117403.1"/>
    <property type="molecule type" value="Genomic_DNA"/>
</dbReference>
<evidence type="ECO:0000313" key="1">
    <source>
        <dbReference type="EMBL" id="KAJ9117403.1"/>
    </source>
</evidence>
<accession>A0ACC2X0W4</accession>
<comment type="caution">
    <text evidence="1">The sequence shown here is derived from an EMBL/GenBank/DDBJ whole genome shotgun (WGS) entry which is preliminary data.</text>
</comment>
<keyword evidence="2" id="KW-1185">Reference proteome</keyword>
<reference evidence="1" key="1">
    <citation type="submission" date="2023-04" db="EMBL/GenBank/DDBJ databases">
        <title>Draft Genome sequencing of Naganishia species isolated from polar environments using Oxford Nanopore Technology.</title>
        <authorList>
            <person name="Leo P."/>
            <person name="Venkateswaran K."/>
        </authorList>
    </citation>
    <scope>NUCLEOTIDE SEQUENCE</scope>
    <source>
        <strain evidence="1">DBVPG 5303</strain>
    </source>
</reference>
<name>A0ACC2X0W4_9TREE</name>
<proteinExistence type="predicted"/>
<gene>
    <name evidence="1" type="ORF">QFC24_006499</name>
</gene>